<dbReference type="EMBL" id="JAINUF010000006">
    <property type="protein sequence ID" value="KAJ8356560.1"/>
    <property type="molecule type" value="Genomic_DNA"/>
</dbReference>
<protein>
    <submittedName>
        <fullName evidence="2">Uncharacterized protein</fullName>
    </submittedName>
</protein>
<dbReference type="Proteomes" id="UP001152622">
    <property type="component" value="Chromosome 6"/>
</dbReference>
<evidence type="ECO:0000256" key="1">
    <source>
        <dbReference type="SAM" id="MobiDB-lite"/>
    </source>
</evidence>
<sequence>MEAGFHHNSLTYGRKNTPLPRRWGARCPITGLDLHHGLQETGTRDGESCIGAQRVGQWAAAHRRSSRRNPCCSRVKGSPGCDQTVGRSGQ</sequence>
<reference evidence="2" key="1">
    <citation type="journal article" date="2023" name="Science">
        <title>Genome structures resolve the early diversification of teleost fishes.</title>
        <authorList>
            <person name="Parey E."/>
            <person name="Louis A."/>
            <person name="Montfort J."/>
            <person name="Bouchez O."/>
            <person name="Roques C."/>
            <person name="Iampietro C."/>
            <person name="Lluch J."/>
            <person name="Castinel A."/>
            <person name="Donnadieu C."/>
            <person name="Desvignes T."/>
            <person name="Floi Bucao C."/>
            <person name="Jouanno E."/>
            <person name="Wen M."/>
            <person name="Mejri S."/>
            <person name="Dirks R."/>
            <person name="Jansen H."/>
            <person name="Henkel C."/>
            <person name="Chen W.J."/>
            <person name="Zahm M."/>
            <person name="Cabau C."/>
            <person name="Klopp C."/>
            <person name="Thompson A.W."/>
            <person name="Robinson-Rechavi M."/>
            <person name="Braasch I."/>
            <person name="Lecointre G."/>
            <person name="Bobe J."/>
            <person name="Postlethwait J.H."/>
            <person name="Berthelot C."/>
            <person name="Roest Crollius H."/>
            <person name="Guiguen Y."/>
        </authorList>
    </citation>
    <scope>NUCLEOTIDE SEQUENCE</scope>
    <source>
        <strain evidence="2">WJC10195</strain>
    </source>
</reference>
<proteinExistence type="predicted"/>
<feature type="region of interest" description="Disordered" evidence="1">
    <location>
        <begin position="68"/>
        <end position="90"/>
    </location>
</feature>
<evidence type="ECO:0000313" key="2">
    <source>
        <dbReference type="EMBL" id="KAJ8356560.1"/>
    </source>
</evidence>
<gene>
    <name evidence="2" type="ORF">SKAU_G00193540</name>
</gene>
<evidence type="ECO:0000313" key="3">
    <source>
        <dbReference type="Proteomes" id="UP001152622"/>
    </source>
</evidence>
<dbReference type="AlphaFoldDB" id="A0A9Q1IXM9"/>
<accession>A0A9Q1IXM9</accession>
<comment type="caution">
    <text evidence="2">The sequence shown here is derived from an EMBL/GenBank/DDBJ whole genome shotgun (WGS) entry which is preliminary data.</text>
</comment>
<organism evidence="2 3">
    <name type="scientific">Synaphobranchus kaupii</name>
    <name type="common">Kaup's arrowtooth eel</name>
    <dbReference type="NCBI Taxonomy" id="118154"/>
    <lineage>
        <taxon>Eukaryota</taxon>
        <taxon>Metazoa</taxon>
        <taxon>Chordata</taxon>
        <taxon>Craniata</taxon>
        <taxon>Vertebrata</taxon>
        <taxon>Euteleostomi</taxon>
        <taxon>Actinopterygii</taxon>
        <taxon>Neopterygii</taxon>
        <taxon>Teleostei</taxon>
        <taxon>Anguilliformes</taxon>
        <taxon>Synaphobranchidae</taxon>
        <taxon>Synaphobranchus</taxon>
    </lineage>
</organism>
<keyword evidence="3" id="KW-1185">Reference proteome</keyword>
<name>A0A9Q1IXM9_SYNKA</name>